<accession>A0AB34WW37</accession>
<keyword evidence="1" id="KW-0812">Transmembrane</keyword>
<sequence>MLIYFISVNYGAASGEKLIFSRGEKRRLAGRRYAHTKQAIWIAIITGILSAITEAIPDSED</sequence>
<evidence type="ECO:0000256" key="1">
    <source>
        <dbReference type="SAM" id="Phobius"/>
    </source>
</evidence>
<keyword evidence="1" id="KW-0472">Membrane</keyword>
<dbReference type="Proteomes" id="UP000070572">
    <property type="component" value="Unassembled WGS sequence"/>
</dbReference>
<dbReference type="AlphaFoldDB" id="A0AB34WW37"/>
<name>A0AB34WW37_9ACTO</name>
<keyword evidence="1" id="KW-1133">Transmembrane helix</keyword>
<reference evidence="2 3" key="1">
    <citation type="submission" date="2016-01" db="EMBL/GenBank/DDBJ databases">
        <authorList>
            <person name="Mitreva M."/>
            <person name="Pepin K.H."/>
            <person name="Mihindukulasuriya K.A."/>
            <person name="Fulton R."/>
            <person name="Fronick C."/>
            <person name="O'Laughlin M."/>
            <person name="Miner T."/>
            <person name="Herter B."/>
            <person name="Rosa B.A."/>
            <person name="Cordes M."/>
            <person name="Tomlinson C."/>
            <person name="Wollam A."/>
            <person name="Palsikar V.B."/>
            <person name="Mardis E.R."/>
            <person name="Wilson R.K."/>
        </authorList>
    </citation>
    <scope>NUCLEOTIDE SEQUENCE [LARGE SCALE GENOMIC DNA]</scope>
    <source>
        <strain evidence="2 3">DNF00696</strain>
    </source>
</reference>
<organism evidence="2 3">
    <name type="scientific">Varibaculum cambriense</name>
    <dbReference type="NCBI Taxonomy" id="184870"/>
    <lineage>
        <taxon>Bacteria</taxon>
        <taxon>Bacillati</taxon>
        <taxon>Actinomycetota</taxon>
        <taxon>Actinomycetes</taxon>
        <taxon>Actinomycetales</taxon>
        <taxon>Actinomycetaceae</taxon>
        <taxon>Varibaculum</taxon>
    </lineage>
</organism>
<protein>
    <submittedName>
        <fullName evidence="2">Uncharacterized protein</fullName>
    </submittedName>
</protein>
<evidence type="ECO:0000313" key="2">
    <source>
        <dbReference type="EMBL" id="KXB79261.1"/>
    </source>
</evidence>
<comment type="caution">
    <text evidence="2">The sequence shown here is derived from an EMBL/GenBank/DDBJ whole genome shotgun (WGS) entry which is preliminary data.</text>
</comment>
<dbReference type="EMBL" id="LSDN01000028">
    <property type="protein sequence ID" value="KXB79261.1"/>
    <property type="molecule type" value="Genomic_DNA"/>
</dbReference>
<gene>
    <name evidence="2" type="ORF">HMPREF1862_01881</name>
</gene>
<proteinExistence type="predicted"/>
<evidence type="ECO:0000313" key="3">
    <source>
        <dbReference type="Proteomes" id="UP000070572"/>
    </source>
</evidence>
<feature type="transmembrane region" description="Helical" evidence="1">
    <location>
        <begin position="39"/>
        <end position="56"/>
    </location>
</feature>